<organism evidence="1">
    <name type="scientific">Daphnia magna</name>
    <dbReference type="NCBI Taxonomy" id="35525"/>
    <lineage>
        <taxon>Eukaryota</taxon>
        <taxon>Metazoa</taxon>
        <taxon>Ecdysozoa</taxon>
        <taxon>Arthropoda</taxon>
        <taxon>Crustacea</taxon>
        <taxon>Branchiopoda</taxon>
        <taxon>Diplostraca</taxon>
        <taxon>Cladocera</taxon>
        <taxon>Anomopoda</taxon>
        <taxon>Daphniidae</taxon>
        <taxon>Daphnia</taxon>
    </lineage>
</organism>
<sequence length="96" mass="11361">MIEFAIIEVYWCVSSILIPYLHNLLVWRIFAMILVKGSQMMNMRRHTMNTMNPIIDRMRIFNVSNHENMVPIRLSCFSDITMSETDFESDSCIRPT</sequence>
<dbReference type="EMBL" id="GDIQ01005795">
    <property type="protein sequence ID" value="JAN88942.1"/>
    <property type="molecule type" value="Transcribed_RNA"/>
</dbReference>
<protein>
    <submittedName>
        <fullName evidence="1">Uncharacterized protein</fullName>
    </submittedName>
</protein>
<proteinExistence type="predicted"/>
<name>A0A0P6JJD4_9CRUS</name>
<accession>A0A0P6JJD4</accession>
<reference evidence="1" key="1">
    <citation type="submission" date="2015-10" db="EMBL/GenBank/DDBJ databases">
        <title>EvidentialGene: Evidence-directed Construction of Complete mRNA Transcriptomes without Genomes.</title>
        <authorList>
            <person name="Gilbert D.G."/>
        </authorList>
    </citation>
    <scope>NUCLEOTIDE SEQUENCE</scope>
</reference>
<dbReference type="AlphaFoldDB" id="A0A0P6JJD4"/>
<evidence type="ECO:0000313" key="1">
    <source>
        <dbReference type="EMBL" id="JAN88942.1"/>
    </source>
</evidence>